<evidence type="ECO:0000256" key="2">
    <source>
        <dbReference type="ARBA" id="ARBA00023125"/>
    </source>
</evidence>
<comment type="caution">
    <text evidence="7">The sequence shown here is derived from an EMBL/GenBank/DDBJ whole genome shotgun (WGS) entry which is preliminary data.</text>
</comment>
<dbReference type="Gene3D" id="1.10.357.10">
    <property type="entry name" value="Tetracycline Repressor, domain 2"/>
    <property type="match status" value="1"/>
</dbReference>
<dbReference type="PANTHER" id="PTHR47506">
    <property type="entry name" value="TRANSCRIPTIONAL REGULATORY PROTEIN"/>
    <property type="match status" value="1"/>
</dbReference>
<sequence length="223" mass="23838">MRAAEQRAKGAQAHVDGRRVRGDQSRRAVLEVAMDLASLEGLEGLSIGRLAAAVGASKSGVGALFGSKEALQLSTVAAARELFTRRVIDASRGAPRGLRRLCTLVKLWFDYSKGRAFPGGCFFQSTAVEFDARPGAVRDALAQALDDWDDYLTQSVQMAIDSGELPGLDDARQLAFEIDAVFNESNNRSLLTGSDAPYERALAAIEARLAGLGADREILVLLA</sequence>
<dbReference type="SUPFAM" id="SSF46689">
    <property type="entry name" value="Homeodomain-like"/>
    <property type="match status" value="1"/>
</dbReference>
<dbReference type="Proteomes" id="UP001422074">
    <property type="component" value="Unassembled WGS sequence"/>
</dbReference>
<feature type="domain" description="HTH tetR-type" evidence="6">
    <location>
        <begin position="23"/>
        <end position="83"/>
    </location>
</feature>
<keyword evidence="1" id="KW-0805">Transcription regulation</keyword>
<reference evidence="7 8" key="1">
    <citation type="submission" date="2024-05" db="EMBL/GenBank/DDBJ databases">
        <title>Sinomonas sp. nov., isolated from a waste landfill.</title>
        <authorList>
            <person name="Zhao Y."/>
        </authorList>
    </citation>
    <scope>NUCLEOTIDE SEQUENCE [LARGE SCALE GENOMIC DNA]</scope>
    <source>
        <strain evidence="7 8">CCTCC AB2014300</strain>
    </source>
</reference>
<keyword evidence="2 4" id="KW-0238">DNA-binding</keyword>
<dbReference type="InterPro" id="IPR036271">
    <property type="entry name" value="Tet_transcr_reg_TetR-rel_C_sf"/>
</dbReference>
<evidence type="ECO:0000256" key="1">
    <source>
        <dbReference type="ARBA" id="ARBA00023015"/>
    </source>
</evidence>
<dbReference type="InterPro" id="IPR001647">
    <property type="entry name" value="HTH_TetR"/>
</dbReference>
<dbReference type="SUPFAM" id="SSF48498">
    <property type="entry name" value="Tetracyclin repressor-like, C-terminal domain"/>
    <property type="match status" value="1"/>
</dbReference>
<evidence type="ECO:0000313" key="7">
    <source>
        <dbReference type="EMBL" id="MEN2745969.1"/>
    </source>
</evidence>
<proteinExistence type="predicted"/>
<dbReference type="Gene3D" id="1.10.10.60">
    <property type="entry name" value="Homeodomain-like"/>
    <property type="match status" value="1"/>
</dbReference>
<evidence type="ECO:0000259" key="6">
    <source>
        <dbReference type="PROSITE" id="PS50977"/>
    </source>
</evidence>
<protein>
    <submittedName>
        <fullName evidence="7">TetR/AcrR family transcriptional regulator</fullName>
    </submittedName>
</protein>
<dbReference type="EMBL" id="JBDFRB010000022">
    <property type="protein sequence ID" value="MEN2745969.1"/>
    <property type="molecule type" value="Genomic_DNA"/>
</dbReference>
<evidence type="ECO:0000256" key="4">
    <source>
        <dbReference type="PROSITE-ProRule" id="PRU00335"/>
    </source>
</evidence>
<evidence type="ECO:0000256" key="5">
    <source>
        <dbReference type="SAM" id="MobiDB-lite"/>
    </source>
</evidence>
<dbReference type="Pfam" id="PF00440">
    <property type="entry name" value="TetR_N"/>
    <property type="match status" value="1"/>
</dbReference>
<name>A0ABU9X546_9MICC</name>
<dbReference type="Pfam" id="PF16925">
    <property type="entry name" value="TetR_C_13"/>
    <property type="match status" value="1"/>
</dbReference>
<dbReference type="InterPro" id="IPR011075">
    <property type="entry name" value="TetR_C"/>
</dbReference>
<dbReference type="RefSeq" id="WP_345886575.1">
    <property type="nucleotide sequence ID" value="NZ_JBDFRB010000022.1"/>
</dbReference>
<organism evidence="7 8">
    <name type="scientific">Sinomonas halotolerans</name>
    <dbReference type="NCBI Taxonomy" id="1644133"/>
    <lineage>
        <taxon>Bacteria</taxon>
        <taxon>Bacillati</taxon>
        <taxon>Actinomycetota</taxon>
        <taxon>Actinomycetes</taxon>
        <taxon>Micrococcales</taxon>
        <taxon>Micrococcaceae</taxon>
        <taxon>Sinomonas</taxon>
    </lineage>
</organism>
<dbReference type="InterPro" id="IPR009057">
    <property type="entry name" value="Homeodomain-like_sf"/>
</dbReference>
<evidence type="ECO:0000256" key="3">
    <source>
        <dbReference type="ARBA" id="ARBA00023163"/>
    </source>
</evidence>
<accession>A0ABU9X546</accession>
<keyword evidence="3" id="KW-0804">Transcription</keyword>
<feature type="region of interest" description="Disordered" evidence="5">
    <location>
        <begin position="1"/>
        <end position="20"/>
    </location>
</feature>
<keyword evidence="8" id="KW-1185">Reference proteome</keyword>
<dbReference type="PROSITE" id="PS50977">
    <property type="entry name" value="HTH_TETR_2"/>
    <property type="match status" value="1"/>
</dbReference>
<feature type="DNA-binding region" description="H-T-H motif" evidence="4">
    <location>
        <begin position="46"/>
        <end position="65"/>
    </location>
</feature>
<evidence type="ECO:0000313" key="8">
    <source>
        <dbReference type="Proteomes" id="UP001422074"/>
    </source>
</evidence>
<gene>
    <name evidence="7" type="ORF">ABCQ75_15705</name>
</gene>
<dbReference type="PANTHER" id="PTHR47506:SF6">
    <property type="entry name" value="HTH-TYPE TRANSCRIPTIONAL REPRESSOR NEMR"/>
    <property type="match status" value="1"/>
</dbReference>